<keyword evidence="4 7" id="KW-0812">Transmembrane</keyword>
<feature type="transmembrane region" description="Helical" evidence="7">
    <location>
        <begin position="111"/>
        <end position="130"/>
    </location>
</feature>
<comment type="similarity">
    <text evidence="2">Belongs to the chromate ion transporter (CHR) (TC 2.A.51) family.</text>
</comment>
<dbReference type="PANTHER" id="PTHR43663:SF2">
    <property type="entry name" value="CHROMATE TRANSPORT PROTEIN-RELATED"/>
    <property type="match status" value="1"/>
</dbReference>
<keyword evidence="3" id="KW-1003">Cell membrane</keyword>
<dbReference type="GO" id="GO:0015109">
    <property type="term" value="F:chromate transmembrane transporter activity"/>
    <property type="evidence" value="ECO:0007669"/>
    <property type="project" value="InterPro"/>
</dbReference>
<name>F8FMR9_PAEMK</name>
<evidence type="ECO:0000256" key="3">
    <source>
        <dbReference type="ARBA" id="ARBA00022475"/>
    </source>
</evidence>
<dbReference type="HOGENOM" id="CLU_018106_1_0_9"/>
<evidence type="ECO:0000313" key="9">
    <source>
        <dbReference type="Proteomes" id="UP000006620"/>
    </source>
</evidence>
<dbReference type="Pfam" id="PF02417">
    <property type="entry name" value="Chromate_transp"/>
    <property type="match status" value="1"/>
</dbReference>
<protein>
    <submittedName>
        <fullName evidence="8">Chromate transporter</fullName>
    </submittedName>
</protein>
<feature type="transmembrane region" description="Helical" evidence="7">
    <location>
        <begin position="78"/>
        <end position="99"/>
    </location>
</feature>
<evidence type="ECO:0000256" key="4">
    <source>
        <dbReference type="ARBA" id="ARBA00022692"/>
    </source>
</evidence>
<gene>
    <name evidence="8" type="ordered locus">KNP414_05716</name>
</gene>
<dbReference type="GO" id="GO:0005886">
    <property type="term" value="C:plasma membrane"/>
    <property type="evidence" value="ECO:0007669"/>
    <property type="project" value="UniProtKB-SubCell"/>
</dbReference>
<evidence type="ECO:0000256" key="1">
    <source>
        <dbReference type="ARBA" id="ARBA00004651"/>
    </source>
</evidence>
<dbReference type="InterPro" id="IPR052518">
    <property type="entry name" value="CHR_Transporter"/>
</dbReference>
<dbReference type="PATRIC" id="fig|1036673.3.peg.5310"/>
<proteinExistence type="inferred from homology"/>
<dbReference type="RefSeq" id="WP_013919393.1">
    <property type="nucleotide sequence ID" value="NC_015690.1"/>
</dbReference>
<evidence type="ECO:0000256" key="6">
    <source>
        <dbReference type="ARBA" id="ARBA00023136"/>
    </source>
</evidence>
<keyword evidence="6 7" id="KW-0472">Membrane</keyword>
<reference evidence="8 9" key="2">
    <citation type="journal article" date="2013" name="Genome Announc.">
        <title>Genome Sequence of Growth-Improving Paenibacillus mucilaginosus Strain KNP414.</title>
        <authorList>
            <person name="Lu J.J."/>
            <person name="Wang J.F."/>
            <person name="Hu X.F."/>
        </authorList>
    </citation>
    <scope>NUCLEOTIDE SEQUENCE [LARGE SCALE GENOMIC DNA]</scope>
    <source>
        <strain evidence="8 9">KNP414</strain>
    </source>
</reference>
<evidence type="ECO:0000256" key="7">
    <source>
        <dbReference type="SAM" id="Phobius"/>
    </source>
</evidence>
<feature type="transmembrane region" description="Helical" evidence="7">
    <location>
        <begin position="142"/>
        <end position="175"/>
    </location>
</feature>
<organism evidence="8 9">
    <name type="scientific">Paenibacillus mucilaginosus (strain KNP414)</name>
    <dbReference type="NCBI Taxonomy" id="1036673"/>
    <lineage>
        <taxon>Bacteria</taxon>
        <taxon>Bacillati</taxon>
        <taxon>Bacillota</taxon>
        <taxon>Bacilli</taxon>
        <taxon>Bacillales</taxon>
        <taxon>Paenibacillaceae</taxon>
        <taxon>Paenibacillus</taxon>
    </lineage>
</organism>
<feature type="transmembrane region" description="Helical" evidence="7">
    <location>
        <begin position="50"/>
        <end position="72"/>
    </location>
</feature>
<dbReference type="InterPro" id="IPR003370">
    <property type="entry name" value="Chromate_transpt"/>
</dbReference>
<dbReference type="EMBL" id="CP002869">
    <property type="protein sequence ID" value="AEI44240.1"/>
    <property type="molecule type" value="Genomic_DNA"/>
</dbReference>
<dbReference type="Proteomes" id="UP000006620">
    <property type="component" value="Chromosome"/>
</dbReference>
<evidence type="ECO:0000313" key="8">
    <source>
        <dbReference type="EMBL" id="AEI44240.1"/>
    </source>
</evidence>
<dbReference type="KEGG" id="pms:KNP414_05716"/>
<keyword evidence="5 7" id="KW-1133">Transmembrane helix</keyword>
<accession>F8FMR9</accession>
<evidence type="ECO:0000256" key="5">
    <source>
        <dbReference type="ARBA" id="ARBA00022989"/>
    </source>
</evidence>
<sequence>MGTLLVKMFWSFVRISPMTFGGGYAMIPLLEREFVEKRQWITREEMSSGLAVAGSAPGGIGVNAAAFIGYRMKGVPGAAAAILGITLPTFLIVLVLGLAFAQVQHHPKAAAALAGIQAGVAALILVSAYNMGRSSLVDRGTMITAAAALVLLLLGVHPIGLIAAGLLLGHAAVLFRAKREGGRLLRQEPASAAAAPSYKYADYYIADGI</sequence>
<comment type="subcellular location">
    <subcellularLocation>
        <location evidence="1">Cell membrane</location>
        <topology evidence="1">Multi-pass membrane protein</topology>
    </subcellularLocation>
</comment>
<evidence type="ECO:0000256" key="2">
    <source>
        <dbReference type="ARBA" id="ARBA00005262"/>
    </source>
</evidence>
<reference evidence="9" key="1">
    <citation type="submission" date="2011-06" db="EMBL/GenBank/DDBJ databases">
        <title>Complete genome sequence of Paenibacillus mucilaginosus KNP414.</title>
        <authorList>
            <person name="Wang J."/>
            <person name="Hu S."/>
            <person name="Hu X."/>
            <person name="Zhang B."/>
            <person name="Dong D."/>
            <person name="Zhang S."/>
            <person name="Zhao K."/>
            <person name="Wu D."/>
        </authorList>
    </citation>
    <scope>NUCLEOTIDE SEQUENCE [LARGE SCALE GENOMIC DNA]</scope>
    <source>
        <strain evidence="9">KNP414</strain>
    </source>
</reference>
<dbReference type="AlphaFoldDB" id="F8FMR9"/>
<dbReference type="PANTHER" id="PTHR43663">
    <property type="entry name" value="CHROMATE TRANSPORT PROTEIN-RELATED"/>
    <property type="match status" value="1"/>
</dbReference>